<gene>
    <name evidence="3" type="ORF">IPO85_01100</name>
</gene>
<dbReference type="Gene3D" id="3.40.640.10">
    <property type="entry name" value="Type I PLP-dependent aspartate aminotransferase-like (Major domain)"/>
    <property type="match status" value="1"/>
</dbReference>
<evidence type="ECO:0000313" key="3">
    <source>
        <dbReference type="EMBL" id="MBK9716123.1"/>
    </source>
</evidence>
<evidence type="ECO:0000256" key="1">
    <source>
        <dbReference type="ARBA" id="ARBA00022898"/>
    </source>
</evidence>
<comment type="caution">
    <text evidence="3">The sequence shown here is derived from an EMBL/GenBank/DDBJ whole genome shotgun (WGS) entry which is preliminary data.</text>
</comment>
<dbReference type="InterPro" id="IPR015422">
    <property type="entry name" value="PyrdxlP-dep_Trfase_small"/>
</dbReference>
<reference evidence="3 4" key="1">
    <citation type="submission" date="2020-10" db="EMBL/GenBank/DDBJ databases">
        <title>Connecting structure to function with the recovery of over 1000 high-quality activated sludge metagenome-assembled genomes encoding full-length rRNA genes using long-read sequencing.</title>
        <authorList>
            <person name="Singleton C.M."/>
            <person name="Petriglieri F."/>
            <person name="Kristensen J.M."/>
            <person name="Kirkegaard R.H."/>
            <person name="Michaelsen T.Y."/>
            <person name="Andersen M.H."/>
            <person name="Karst S.M."/>
            <person name="Dueholm M.S."/>
            <person name="Nielsen P.H."/>
            <person name="Albertsen M."/>
        </authorList>
    </citation>
    <scope>NUCLEOTIDE SEQUENCE [LARGE SCALE GENOMIC DNA]</scope>
    <source>
        <strain evidence="3">Ribe_18-Q3-R11-54_BAT3C.373</strain>
    </source>
</reference>
<accession>A0A9D7S6H5</accession>
<dbReference type="Proteomes" id="UP000808349">
    <property type="component" value="Unassembled WGS sequence"/>
</dbReference>
<dbReference type="EMBL" id="JADKFW010000004">
    <property type="protein sequence ID" value="MBK9716123.1"/>
    <property type="molecule type" value="Genomic_DNA"/>
</dbReference>
<proteinExistence type="predicted"/>
<dbReference type="InterPro" id="IPR000192">
    <property type="entry name" value="Aminotrans_V_dom"/>
</dbReference>
<dbReference type="InterPro" id="IPR015424">
    <property type="entry name" value="PyrdxlP-dep_Trfase"/>
</dbReference>
<dbReference type="AlphaFoldDB" id="A0A9D7S6H5"/>
<name>A0A9D7S6H5_9BACT</name>
<dbReference type="InterPro" id="IPR015421">
    <property type="entry name" value="PyrdxlP-dep_Trfase_major"/>
</dbReference>
<keyword evidence="1" id="KW-0663">Pyridoxal phosphate</keyword>
<feature type="domain" description="Aminotransferase class V" evidence="2">
    <location>
        <begin position="31"/>
        <end position="439"/>
    </location>
</feature>
<keyword evidence="3" id="KW-0032">Aminotransferase</keyword>
<sequence>MDDYFKKFRDQIIGADEYFESPFKEKLKIIYADWTASGRMYGPIEQHLIQHIYPYVANTHTETNTTGKAMTSAYHKALQIIKKHVNANANDIIISSYSGMTGVVNKLQRILGLKIHEQYADKITIAPENRPVVFITHMEHHSNQTSWLETIAEVVIIQPDESGLVDLNHFAQLLKLYANRPLKIAAITSCSNVTGIFTPYFKMAEMIHEVGGFCFVDFACSAPYIEINMHPENKNQQLDAIYFSPHKFLGGPGSAGVLIFNRKLYTNKIPDISGGGTVEWTNPWGEHKYFDNIETREDGGTPSFIQTIRTALCIKLKEEIGVQKMMDREKEIMNHMWEPLNAIPNFHVLESHNKNRLCIFSFYIDDLHYNLGVKMLNDRFGIQVRGGCSCAGTYGHYILNVQREYSNHITDLINHGDYSEKPGWIRLSIHPTTSDQDIDFILEAIKQLAKNHKSWANDYHLDLRNNDIQCNIEFEDNWVDNQVNRWFDYPMAISI</sequence>
<evidence type="ECO:0000259" key="2">
    <source>
        <dbReference type="Pfam" id="PF00266"/>
    </source>
</evidence>
<dbReference type="PANTHER" id="PTHR43586:SF8">
    <property type="entry name" value="CYSTEINE DESULFURASE 1, CHLOROPLASTIC"/>
    <property type="match status" value="1"/>
</dbReference>
<organism evidence="3 4">
    <name type="scientific">Candidatus Defluviibacterium haderslevense</name>
    <dbReference type="NCBI Taxonomy" id="2981993"/>
    <lineage>
        <taxon>Bacteria</taxon>
        <taxon>Pseudomonadati</taxon>
        <taxon>Bacteroidota</taxon>
        <taxon>Saprospiria</taxon>
        <taxon>Saprospirales</taxon>
        <taxon>Saprospiraceae</taxon>
        <taxon>Candidatus Defluviibacterium</taxon>
    </lineage>
</organism>
<dbReference type="Gene3D" id="3.90.1150.10">
    <property type="entry name" value="Aspartate Aminotransferase, domain 1"/>
    <property type="match status" value="1"/>
</dbReference>
<keyword evidence="3" id="KW-0808">Transferase</keyword>
<protein>
    <submittedName>
        <fullName evidence="3">Aminotransferase class V-fold PLP-dependent enzyme</fullName>
    </submittedName>
</protein>
<dbReference type="Pfam" id="PF00266">
    <property type="entry name" value="Aminotran_5"/>
    <property type="match status" value="1"/>
</dbReference>
<dbReference type="GO" id="GO:0008483">
    <property type="term" value="F:transaminase activity"/>
    <property type="evidence" value="ECO:0007669"/>
    <property type="project" value="UniProtKB-KW"/>
</dbReference>
<dbReference type="PANTHER" id="PTHR43586">
    <property type="entry name" value="CYSTEINE DESULFURASE"/>
    <property type="match status" value="1"/>
</dbReference>
<dbReference type="SUPFAM" id="SSF53383">
    <property type="entry name" value="PLP-dependent transferases"/>
    <property type="match status" value="1"/>
</dbReference>
<evidence type="ECO:0000313" key="4">
    <source>
        <dbReference type="Proteomes" id="UP000808349"/>
    </source>
</evidence>